<dbReference type="EMBL" id="JBHLSV010000049">
    <property type="protein sequence ID" value="MFC0676201.1"/>
    <property type="molecule type" value="Genomic_DNA"/>
</dbReference>
<evidence type="ECO:0000256" key="2">
    <source>
        <dbReference type="ARBA" id="ARBA00022448"/>
    </source>
</evidence>
<evidence type="ECO:0000256" key="6">
    <source>
        <dbReference type="SAM" id="Phobius"/>
    </source>
</evidence>
<comment type="caution">
    <text evidence="7">The sequence shown here is derived from an EMBL/GenBank/DDBJ whole genome shotgun (WGS) entry which is preliminary data.</text>
</comment>
<feature type="region of interest" description="Disordered" evidence="5">
    <location>
        <begin position="1"/>
        <end position="29"/>
    </location>
</feature>
<sequence length="227" mass="22808">RAEAADAGSAGAAAPAPPADPGPAAPAQEQPIPLPRGGIALITSAFVLLQATNATGMTIMTVYVTQAMGLDLLWAGVALGVAAGLEVPALLGIGRLSQRFSLLGLLVTSCIAGVAYYVGLAAATGPVMLIALQLLNAWSFAGISGVGLPLFHQLIPRPGLSTGIYANTRRIGSIVTGPIIALGAWPLLGQRTIFVACAVLTVLALAIIIGARRAGERKALAFAAATD</sequence>
<proteinExistence type="predicted"/>
<feature type="transmembrane region" description="Helical" evidence="6">
    <location>
        <begin position="72"/>
        <end position="93"/>
    </location>
</feature>
<feature type="transmembrane region" description="Helical" evidence="6">
    <location>
        <begin position="171"/>
        <end position="187"/>
    </location>
</feature>
<evidence type="ECO:0000256" key="1">
    <source>
        <dbReference type="ARBA" id="ARBA00004651"/>
    </source>
</evidence>
<evidence type="ECO:0000256" key="4">
    <source>
        <dbReference type="ARBA" id="ARBA00022597"/>
    </source>
</evidence>
<dbReference type="Proteomes" id="UP001589793">
    <property type="component" value="Unassembled WGS sequence"/>
</dbReference>
<keyword evidence="8" id="KW-1185">Reference proteome</keyword>
<evidence type="ECO:0000313" key="8">
    <source>
        <dbReference type="Proteomes" id="UP001589793"/>
    </source>
</evidence>
<dbReference type="InterPro" id="IPR036259">
    <property type="entry name" value="MFS_trans_sf"/>
</dbReference>
<dbReference type="Gene3D" id="1.20.1250.20">
    <property type="entry name" value="MFS general substrate transporter like domains"/>
    <property type="match status" value="1"/>
</dbReference>
<dbReference type="PANTHER" id="PTHR23535">
    <property type="entry name" value="SUGAR EFFLUX TRANSPORTER A-RELATED"/>
    <property type="match status" value="1"/>
</dbReference>
<evidence type="ECO:0008006" key="9">
    <source>
        <dbReference type="Google" id="ProtNLM"/>
    </source>
</evidence>
<dbReference type="PANTHER" id="PTHR23535:SF2">
    <property type="entry name" value="SUGAR EFFLUX TRANSPORTER A-RELATED"/>
    <property type="match status" value="1"/>
</dbReference>
<reference evidence="7 8" key="1">
    <citation type="submission" date="2024-09" db="EMBL/GenBank/DDBJ databases">
        <authorList>
            <person name="Sun Q."/>
            <person name="Mori K."/>
        </authorList>
    </citation>
    <scope>NUCLEOTIDE SEQUENCE [LARGE SCALE GENOMIC DNA]</scope>
    <source>
        <strain evidence="7 8">CICC 10874</strain>
    </source>
</reference>
<feature type="non-terminal residue" evidence="7">
    <location>
        <position position="1"/>
    </location>
</feature>
<feature type="transmembrane region" description="Helical" evidence="6">
    <location>
        <begin position="39"/>
        <end position="60"/>
    </location>
</feature>
<feature type="transmembrane region" description="Helical" evidence="6">
    <location>
        <begin position="130"/>
        <end position="151"/>
    </location>
</feature>
<gene>
    <name evidence="7" type="ORF">ACFFF6_19825</name>
</gene>
<protein>
    <recommendedName>
        <fullName evidence="9">MFS transporter</fullName>
    </recommendedName>
</protein>
<evidence type="ECO:0000256" key="3">
    <source>
        <dbReference type="ARBA" id="ARBA00022475"/>
    </source>
</evidence>
<organism evidence="7 8">
    <name type="scientific">Brachybacterium hainanense</name>
    <dbReference type="NCBI Taxonomy" id="1541174"/>
    <lineage>
        <taxon>Bacteria</taxon>
        <taxon>Bacillati</taxon>
        <taxon>Actinomycetota</taxon>
        <taxon>Actinomycetes</taxon>
        <taxon>Micrococcales</taxon>
        <taxon>Dermabacteraceae</taxon>
        <taxon>Brachybacterium</taxon>
    </lineage>
</organism>
<keyword evidence="2" id="KW-0813">Transport</keyword>
<feature type="compositionally biased region" description="Pro residues" evidence="5">
    <location>
        <begin position="15"/>
        <end position="24"/>
    </location>
</feature>
<keyword evidence="6" id="KW-0472">Membrane</keyword>
<evidence type="ECO:0000256" key="5">
    <source>
        <dbReference type="SAM" id="MobiDB-lite"/>
    </source>
</evidence>
<keyword evidence="6" id="KW-1133">Transmembrane helix</keyword>
<keyword evidence="6" id="KW-0812">Transmembrane</keyword>
<dbReference type="SUPFAM" id="SSF103473">
    <property type="entry name" value="MFS general substrate transporter"/>
    <property type="match status" value="1"/>
</dbReference>
<accession>A0ABV6RHH0</accession>
<keyword evidence="3" id="KW-1003">Cell membrane</keyword>
<feature type="transmembrane region" description="Helical" evidence="6">
    <location>
        <begin position="100"/>
        <end position="118"/>
    </location>
</feature>
<keyword evidence="4" id="KW-0762">Sugar transport</keyword>
<evidence type="ECO:0000313" key="7">
    <source>
        <dbReference type="EMBL" id="MFC0676201.1"/>
    </source>
</evidence>
<feature type="compositionally biased region" description="Low complexity" evidence="5">
    <location>
        <begin position="1"/>
        <end position="14"/>
    </location>
</feature>
<comment type="subcellular location">
    <subcellularLocation>
        <location evidence="1">Cell membrane</location>
        <topology evidence="1">Multi-pass membrane protein</topology>
    </subcellularLocation>
</comment>
<feature type="transmembrane region" description="Helical" evidence="6">
    <location>
        <begin position="193"/>
        <end position="211"/>
    </location>
</feature>
<name>A0ABV6RHH0_9MICO</name>